<name>A0A183AQW0_9TREM</name>
<dbReference type="WBParaSite" id="ECPE_0000937401-mRNA-1">
    <property type="protein sequence ID" value="ECPE_0000937401-mRNA-1"/>
    <property type="gene ID" value="ECPE_0000937401"/>
</dbReference>
<organism evidence="3">
    <name type="scientific">Echinostoma caproni</name>
    <dbReference type="NCBI Taxonomy" id="27848"/>
    <lineage>
        <taxon>Eukaryota</taxon>
        <taxon>Metazoa</taxon>
        <taxon>Spiralia</taxon>
        <taxon>Lophotrochozoa</taxon>
        <taxon>Platyhelminthes</taxon>
        <taxon>Trematoda</taxon>
        <taxon>Digenea</taxon>
        <taxon>Plagiorchiida</taxon>
        <taxon>Echinostomata</taxon>
        <taxon>Echinostomatoidea</taxon>
        <taxon>Echinostomatidae</taxon>
        <taxon>Echinostoma</taxon>
    </lineage>
</organism>
<sequence length="106" mass="11720">MPSRTGIRSDRGKLTALRARAVLDAARRGPEEMEWAAAKDALIAGFDAPTDRQRALWSFRTAQLEVGLDPLSHAVTLRALLNRALPTLDDVTRSVAHSICDTYRIH</sequence>
<evidence type="ECO:0000313" key="1">
    <source>
        <dbReference type="EMBL" id="VDP85192.1"/>
    </source>
</evidence>
<protein>
    <submittedName>
        <fullName evidence="3">ANTAR domain-containing protein</fullName>
    </submittedName>
</protein>
<reference evidence="1 2" key="2">
    <citation type="submission" date="2018-11" db="EMBL/GenBank/DDBJ databases">
        <authorList>
            <consortium name="Pathogen Informatics"/>
        </authorList>
    </citation>
    <scope>NUCLEOTIDE SEQUENCE [LARGE SCALE GENOMIC DNA]</scope>
    <source>
        <strain evidence="1 2">Egypt</strain>
    </source>
</reference>
<reference evidence="3" key="1">
    <citation type="submission" date="2016-06" db="UniProtKB">
        <authorList>
            <consortium name="WormBaseParasite"/>
        </authorList>
    </citation>
    <scope>IDENTIFICATION</scope>
</reference>
<dbReference type="AlphaFoldDB" id="A0A183AQW0"/>
<dbReference type="Proteomes" id="UP000272942">
    <property type="component" value="Unassembled WGS sequence"/>
</dbReference>
<accession>A0A183AQW0</accession>
<gene>
    <name evidence="1" type="ORF">ECPE_LOCUS9344</name>
</gene>
<evidence type="ECO:0000313" key="2">
    <source>
        <dbReference type="Proteomes" id="UP000272942"/>
    </source>
</evidence>
<dbReference type="OrthoDB" id="6247559at2759"/>
<proteinExistence type="predicted"/>
<evidence type="ECO:0000313" key="3">
    <source>
        <dbReference type="WBParaSite" id="ECPE_0000937401-mRNA-1"/>
    </source>
</evidence>
<keyword evidence="2" id="KW-1185">Reference proteome</keyword>
<dbReference type="EMBL" id="UZAN01047264">
    <property type="protein sequence ID" value="VDP85192.1"/>
    <property type="molecule type" value="Genomic_DNA"/>
</dbReference>